<organism evidence="1 2">
    <name type="scientific">Setaria italica</name>
    <name type="common">Foxtail millet</name>
    <name type="synonym">Panicum italicum</name>
    <dbReference type="NCBI Taxonomy" id="4555"/>
    <lineage>
        <taxon>Eukaryota</taxon>
        <taxon>Viridiplantae</taxon>
        <taxon>Streptophyta</taxon>
        <taxon>Embryophyta</taxon>
        <taxon>Tracheophyta</taxon>
        <taxon>Spermatophyta</taxon>
        <taxon>Magnoliopsida</taxon>
        <taxon>Liliopsida</taxon>
        <taxon>Poales</taxon>
        <taxon>Poaceae</taxon>
        <taxon>PACMAD clade</taxon>
        <taxon>Panicoideae</taxon>
        <taxon>Panicodae</taxon>
        <taxon>Paniceae</taxon>
        <taxon>Cenchrinae</taxon>
        <taxon>Setaria</taxon>
    </lineage>
</organism>
<reference evidence="2" key="1">
    <citation type="journal article" date="2012" name="Nat. Biotechnol.">
        <title>Reference genome sequence of the model plant Setaria.</title>
        <authorList>
            <person name="Bennetzen J.L."/>
            <person name="Schmutz J."/>
            <person name="Wang H."/>
            <person name="Percifield R."/>
            <person name="Hawkins J."/>
            <person name="Pontaroli A.C."/>
            <person name="Estep M."/>
            <person name="Feng L."/>
            <person name="Vaughn J.N."/>
            <person name="Grimwood J."/>
            <person name="Jenkins J."/>
            <person name="Barry K."/>
            <person name="Lindquist E."/>
            <person name="Hellsten U."/>
            <person name="Deshpande S."/>
            <person name="Wang X."/>
            <person name="Wu X."/>
            <person name="Mitros T."/>
            <person name="Triplett J."/>
            <person name="Yang X."/>
            <person name="Ye C.Y."/>
            <person name="Mauro-Herrera M."/>
            <person name="Wang L."/>
            <person name="Li P."/>
            <person name="Sharma M."/>
            <person name="Sharma R."/>
            <person name="Ronald P.C."/>
            <person name="Panaud O."/>
            <person name="Kellogg E.A."/>
            <person name="Brutnell T.P."/>
            <person name="Doust A.N."/>
            <person name="Tuskan G.A."/>
            <person name="Rokhsar D."/>
            <person name="Devos K.M."/>
        </authorList>
    </citation>
    <scope>NUCLEOTIDE SEQUENCE [LARGE SCALE GENOMIC DNA]</scope>
    <source>
        <strain evidence="2">cv. Yugu1</strain>
    </source>
</reference>
<dbReference type="EnsemblPlants" id="KQK94857">
    <property type="protein sequence ID" value="KQK94857"/>
    <property type="gene ID" value="SETIT_027178mg"/>
</dbReference>
<dbReference type="AlphaFoldDB" id="K3ZKS2"/>
<dbReference type="EMBL" id="AGNK02005016">
    <property type="status" value="NOT_ANNOTATED_CDS"/>
    <property type="molecule type" value="Genomic_DNA"/>
</dbReference>
<evidence type="ECO:0000313" key="1">
    <source>
        <dbReference type="EnsemblPlants" id="KQK94857"/>
    </source>
</evidence>
<keyword evidence="2" id="KW-1185">Reference proteome</keyword>
<evidence type="ECO:0000313" key="2">
    <source>
        <dbReference type="Proteomes" id="UP000004995"/>
    </source>
</evidence>
<dbReference type="Gramene" id="KQK94857">
    <property type="protein sequence ID" value="KQK94857"/>
    <property type="gene ID" value="SETIT_027178mg"/>
</dbReference>
<reference evidence="1" key="2">
    <citation type="submission" date="2018-08" db="UniProtKB">
        <authorList>
            <consortium name="EnsemblPlants"/>
        </authorList>
    </citation>
    <scope>IDENTIFICATION</scope>
    <source>
        <strain evidence="1">Yugu1</strain>
    </source>
</reference>
<protein>
    <submittedName>
        <fullName evidence="1">Uncharacterized protein</fullName>
    </submittedName>
</protein>
<name>K3ZKS2_SETIT</name>
<proteinExistence type="predicted"/>
<dbReference type="HOGENOM" id="CLU_2709536_0_0_1"/>
<dbReference type="Proteomes" id="UP000004995">
    <property type="component" value="Unassembled WGS sequence"/>
</dbReference>
<sequence>MKTEPRFKTNKKPPQQTLLSALRCRFHKSVLACSVQKTLGPSMRTKYYTTNTVHLLHLTSQPKRASEPTPLQH</sequence>
<dbReference type="InParanoid" id="K3ZKS2"/>
<accession>K3ZKS2</accession>